<dbReference type="GO" id="GO:0015276">
    <property type="term" value="F:ligand-gated monoatomic ion channel activity"/>
    <property type="evidence" value="ECO:0007669"/>
    <property type="project" value="InterPro"/>
</dbReference>
<evidence type="ECO:0000256" key="13">
    <source>
        <dbReference type="SAM" id="Phobius"/>
    </source>
</evidence>
<evidence type="ECO:0000256" key="6">
    <source>
        <dbReference type="ARBA" id="ARBA00022989"/>
    </source>
</evidence>
<accession>A0A9Q0RQD1</accession>
<comment type="caution">
    <text evidence="17">The sequence shown here is derived from an EMBL/GenBank/DDBJ whole genome shotgun (WGS) entry which is preliminary data.</text>
</comment>
<evidence type="ECO:0000313" key="17">
    <source>
        <dbReference type="EMBL" id="KAJ6221786.1"/>
    </source>
</evidence>
<comment type="subcellular location">
    <subcellularLocation>
        <location evidence="1">Cell membrane</location>
        <topology evidence="1">Multi-pass membrane protein</topology>
    </subcellularLocation>
</comment>
<keyword evidence="6 13" id="KW-1133">Transmembrane helix</keyword>
<gene>
    <name evidence="17" type="ORF">RDWZM_000331</name>
</gene>
<evidence type="ECO:0000256" key="10">
    <source>
        <dbReference type="ARBA" id="ARBA00023180"/>
    </source>
</evidence>
<keyword evidence="7" id="KW-0406">Ion transport</keyword>
<evidence type="ECO:0000259" key="15">
    <source>
        <dbReference type="Pfam" id="PF00060"/>
    </source>
</evidence>
<evidence type="ECO:0000256" key="12">
    <source>
        <dbReference type="ARBA" id="ARBA00023303"/>
    </source>
</evidence>
<feature type="transmembrane region" description="Helical" evidence="13">
    <location>
        <begin position="416"/>
        <end position="438"/>
    </location>
</feature>
<evidence type="ECO:0000256" key="2">
    <source>
        <dbReference type="ARBA" id="ARBA00008685"/>
    </source>
</evidence>
<dbReference type="EMBL" id="JAPWDV010000001">
    <property type="protein sequence ID" value="KAJ6221786.1"/>
    <property type="molecule type" value="Genomic_DNA"/>
</dbReference>
<dbReference type="InterPro" id="IPR019594">
    <property type="entry name" value="Glu/Gly-bd"/>
</dbReference>
<keyword evidence="18" id="KW-1185">Reference proteome</keyword>
<sequence>MWLPFALLVAHVVNGQLPSLQSTKYYGDIPIEKYIEQYCALPYSPQLNLKLFLIDHYFFENQANDQFVRSPLYKIKCDLEPTFNTQSNINMTIAKLNEHFNNDPNIRYKHIQLIIDLTLSKFILNFENFNLIIQTITKFYLKCKFCLPPIVLFDLSHTILFKWTKTIVYQLPVRFQSIFLTNKQQSIFVRPIINGCQCINDLFQPQSKDDFSKLRTTYKNCNFNQTYLSTSVVSLVDSVYCVVKFEPDGTVIQHYSPDGQLLRLLKSKYNFKLHFNDAKDVWGFRENGTWIGIIGHLVDGISDFGSCSMMATRVRRQVVDFTDSIYIEQMVFLTLEPSIKKHDFLIPHNIFSIVWLFNVISLITYICIIYLSSRLWASTKLIIKRLSFMTITVRILAMVVRQPINSIFHEKINSIRLLYSIWLLAMLIMTNAYTSVFYSTLTIPAYEKAIDTIDDLLNVVNDDTFKVCVLPKSGINSVLVYAEPNAGVYYSIAQNIVRNNAIELYSKYRNDVRLIENEKNIVFISLKTSSLISRYTFATKPIHIGSEPLSSHHLTWALPKGSPLKEPFNHM</sequence>
<evidence type="ECO:0000259" key="16">
    <source>
        <dbReference type="Pfam" id="PF10613"/>
    </source>
</evidence>
<dbReference type="SUPFAM" id="SSF53850">
    <property type="entry name" value="Periplasmic binding protein-like II"/>
    <property type="match status" value="1"/>
</dbReference>
<reference evidence="17" key="1">
    <citation type="submission" date="2022-12" db="EMBL/GenBank/DDBJ databases">
        <title>Genome assemblies of Blomia tropicalis.</title>
        <authorList>
            <person name="Cui Y."/>
        </authorList>
    </citation>
    <scope>NUCLEOTIDE SEQUENCE</scope>
    <source>
        <tissue evidence="17">Adult mites</tissue>
    </source>
</reference>
<feature type="domain" description="Ionotropic glutamate receptor L-glutamate and glycine-binding" evidence="16">
    <location>
        <begin position="260"/>
        <end position="333"/>
    </location>
</feature>
<evidence type="ECO:0000256" key="4">
    <source>
        <dbReference type="ARBA" id="ARBA00022475"/>
    </source>
</evidence>
<evidence type="ECO:0000256" key="8">
    <source>
        <dbReference type="ARBA" id="ARBA00023136"/>
    </source>
</evidence>
<keyword evidence="4" id="KW-1003">Cell membrane</keyword>
<dbReference type="Gene3D" id="3.40.190.10">
    <property type="entry name" value="Periplasmic binding protein-like II"/>
    <property type="match status" value="1"/>
</dbReference>
<proteinExistence type="inferred from homology"/>
<dbReference type="PANTHER" id="PTHR42643:SF24">
    <property type="entry name" value="IONOTROPIC RECEPTOR 60A"/>
    <property type="match status" value="1"/>
</dbReference>
<keyword evidence="8 13" id="KW-0472">Membrane</keyword>
<comment type="similarity">
    <text evidence="2">Belongs to the glutamate-gated ion channel (TC 1.A.10.1) family.</text>
</comment>
<dbReference type="InterPro" id="IPR001320">
    <property type="entry name" value="Iontro_rcpt_C"/>
</dbReference>
<dbReference type="Pfam" id="PF00060">
    <property type="entry name" value="Lig_chan"/>
    <property type="match status" value="1"/>
</dbReference>
<keyword evidence="10" id="KW-0325">Glycoprotein</keyword>
<keyword evidence="14" id="KW-0732">Signal</keyword>
<name>A0A9Q0RQD1_BLOTA</name>
<dbReference type="AlphaFoldDB" id="A0A9Q0RQD1"/>
<evidence type="ECO:0000256" key="14">
    <source>
        <dbReference type="SAM" id="SignalP"/>
    </source>
</evidence>
<dbReference type="OMA" id="FRENGTW"/>
<dbReference type="PANTHER" id="PTHR42643">
    <property type="entry name" value="IONOTROPIC RECEPTOR 20A-RELATED"/>
    <property type="match status" value="1"/>
</dbReference>
<protein>
    <submittedName>
        <fullName evidence="17">Uncharacterized protein</fullName>
    </submittedName>
</protein>
<keyword evidence="5 13" id="KW-0812">Transmembrane</keyword>
<organism evidence="17 18">
    <name type="scientific">Blomia tropicalis</name>
    <name type="common">Mite</name>
    <dbReference type="NCBI Taxonomy" id="40697"/>
    <lineage>
        <taxon>Eukaryota</taxon>
        <taxon>Metazoa</taxon>
        <taxon>Ecdysozoa</taxon>
        <taxon>Arthropoda</taxon>
        <taxon>Chelicerata</taxon>
        <taxon>Arachnida</taxon>
        <taxon>Acari</taxon>
        <taxon>Acariformes</taxon>
        <taxon>Sarcoptiformes</taxon>
        <taxon>Astigmata</taxon>
        <taxon>Glycyphagoidea</taxon>
        <taxon>Echimyopodidae</taxon>
        <taxon>Blomia</taxon>
    </lineage>
</organism>
<evidence type="ECO:0000256" key="3">
    <source>
        <dbReference type="ARBA" id="ARBA00022448"/>
    </source>
</evidence>
<dbReference type="GO" id="GO:0050906">
    <property type="term" value="P:detection of stimulus involved in sensory perception"/>
    <property type="evidence" value="ECO:0007669"/>
    <property type="project" value="UniProtKB-ARBA"/>
</dbReference>
<evidence type="ECO:0000256" key="1">
    <source>
        <dbReference type="ARBA" id="ARBA00004651"/>
    </source>
</evidence>
<evidence type="ECO:0000256" key="7">
    <source>
        <dbReference type="ARBA" id="ARBA00023065"/>
    </source>
</evidence>
<dbReference type="Gene3D" id="1.10.287.70">
    <property type="match status" value="1"/>
</dbReference>
<feature type="chain" id="PRO_5040201130" evidence="14">
    <location>
        <begin position="16"/>
        <end position="571"/>
    </location>
</feature>
<dbReference type="Proteomes" id="UP001142055">
    <property type="component" value="Chromosome 1"/>
</dbReference>
<feature type="transmembrane region" description="Helical" evidence="13">
    <location>
        <begin position="350"/>
        <end position="371"/>
    </location>
</feature>
<dbReference type="InterPro" id="IPR052192">
    <property type="entry name" value="Insect_Ionotropic_Sensory_Rcpt"/>
</dbReference>
<feature type="transmembrane region" description="Helical" evidence="13">
    <location>
        <begin position="383"/>
        <end position="404"/>
    </location>
</feature>
<evidence type="ECO:0000256" key="5">
    <source>
        <dbReference type="ARBA" id="ARBA00022692"/>
    </source>
</evidence>
<feature type="signal peptide" evidence="14">
    <location>
        <begin position="1"/>
        <end position="15"/>
    </location>
</feature>
<dbReference type="GO" id="GO:0005886">
    <property type="term" value="C:plasma membrane"/>
    <property type="evidence" value="ECO:0007669"/>
    <property type="project" value="UniProtKB-SubCell"/>
</dbReference>
<keyword evidence="9" id="KW-0675">Receptor</keyword>
<dbReference type="Pfam" id="PF10613">
    <property type="entry name" value="Lig_chan-Glu_bd"/>
    <property type="match status" value="1"/>
</dbReference>
<evidence type="ECO:0000313" key="18">
    <source>
        <dbReference type="Proteomes" id="UP001142055"/>
    </source>
</evidence>
<keyword evidence="11" id="KW-1071">Ligand-gated ion channel</keyword>
<evidence type="ECO:0000256" key="11">
    <source>
        <dbReference type="ARBA" id="ARBA00023286"/>
    </source>
</evidence>
<feature type="domain" description="Ionotropic glutamate receptor C-terminal" evidence="15">
    <location>
        <begin position="354"/>
        <end position="458"/>
    </location>
</feature>
<keyword evidence="3" id="KW-0813">Transport</keyword>
<evidence type="ECO:0000256" key="9">
    <source>
        <dbReference type="ARBA" id="ARBA00023170"/>
    </source>
</evidence>
<keyword evidence="12" id="KW-0407">Ion channel</keyword>